<dbReference type="EMBL" id="CAJNOK010031840">
    <property type="protein sequence ID" value="CAF1476983.1"/>
    <property type="molecule type" value="Genomic_DNA"/>
</dbReference>
<accession>A0A8S2FIL9</accession>
<dbReference type="EMBL" id="CAJOBA010053749">
    <property type="protein sequence ID" value="CAF4267997.1"/>
    <property type="molecule type" value="Genomic_DNA"/>
</dbReference>
<evidence type="ECO:0000313" key="3">
    <source>
        <dbReference type="Proteomes" id="UP000677228"/>
    </source>
</evidence>
<protein>
    <submittedName>
        <fullName evidence="1">Uncharacterized protein</fullName>
    </submittedName>
</protein>
<dbReference type="Proteomes" id="UP000682733">
    <property type="component" value="Unassembled WGS sequence"/>
</dbReference>
<evidence type="ECO:0000313" key="1">
    <source>
        <dbReference type="EMBL" id="CAF1476983.1"/>
    </source>
</evidence>
<organism evidence="1 3">
    <name type="scientific">Didymodactylos carnosus</name>
    <dbReference type="NCBI Taxonomy" id="1234261"/>
    <lineage>
        <taxon>Eukaryota</taxon>
        <taxon>Metazoa</taxon>
        <taxon>Spiralia</taxon>
        <taxon>Gnathifera</taxon>
        <taxon>Rotifera</taxon>
        <taxon>Eurotatoria</taxon>
        <taxon>Bdelloidea</taxon>
        <taxon>Philodinida</taxon>
        <taxon>Philodinidae</taxon>
        <taxon>Didymodactylos</taxon>
    </lineage>
</organism>
<comment type="caution">
    <text evidence="1">The sequence shown here is derived from an EMBL/GenBank/DDBJ whole genome shotgun (WGS) entry which is preliminary data.</text>
</comment>
<proteinExistence type="predicted"/>
<reference evidence="1" key="1">
    <citation type="submission" date="2021-02" db="EMBL/GenBank/DDBJ databases">
        <authorList>
            <person name="Nowell W R."/>
        </authorList>
    </citation>
    <scope>NUCLEOTIDE SEQUENCE</scope>
</reference>
<evidence type="ECO:0000313" key="2">
    <source>
        <dbReference type="EMBL" id="CAF4267997.1"/>
    </source>
</evidence>
<sequence>YYSNTPLPDDICTNNYKVQNSNSNIDKSQFKLHSNTINSKCDSEEERVPFYPKLHNHMPEIVEQKTISYTKLWESLFQLKTTTSAFDQRHYVFMTQSRRNTLYTNTNTDSYARPYDDITIVSSSTTANDTTKTK</sequence>
<name>A0A8S2FIL9_9BILA</name>
<dbReference type="Proteomes" id="UP000677228">
    <property type="component" value="Unassembled WGS sequence"/>
</dbReference>
<dbReference type="AlphaFoldDB" id="A0A8S2FIL9"/>
<gene>
    <name evidence="1" type="ORF">OVA965_LOCUS35898</name>
    <name evidence="2" type="ORF">TMI583_LOCUS36883</name>
</gene>
<feature type="non-terminal residue" evidence="1">
    <location>
        <position position="134"/>
    </location>
</feature>